<proteinExistence type="predicted"/>
<sequence>MIGSGSYGFTFRLVEKFSPTKSRRLAMKVAQPGKEGELKNEIRFLTRLRGADHIVQLLASRTGDEDPEPQRATLAALASKRPKAKNRLQNSVKRLTGPIAVLEYLENGELKTLRARCERRNQLLPNRILWSFFLCLIRACVALAYPPDGPEGQPTKLETIPTDGRAPALIEHADLHTANVMIGNTNSIPEHIIVPVLKFIDFGQTWEVPSGPPDNTWKISKLLFIMITGRPPPVGPASRTAEHNGIRTLATEIVPKGNGAKYPTLDPELRDFLARCLAWKAEDRPDLSTMLTTAEDALRARTAAASTDSTDETDEPATDTDSIDTNPDSNDETGEATEDPDDVDETDEAIKPLDNTNESDEAIRDMIQALIYDADTYEEKIDYIVISS</sequence>
<comment type="caution">
    <text evidence="1">The sequence shown here is derived from an EMBL/GenBank/DDBJ whole genome shotgun (WGS) entry which is preliminary data.</text>
</comment>
<evidence type="ECO:0000313" key="2">
    <source>
        <dbReference type="Proteomes" id="UP001497700"/>
    </source>
</evidence>
<organism evidence="1 2">
    <name type="scientific">Hypoxylon rubiginosum</name>
    <dbReference type="NCBI Taxonomy" id="110542"/>
    <lineage>
        <taxon>Eukaryota</taxon>
        <taxon>Fungi</taxon>
        <taxon>Dikarya</taxon>
        <taxon>Ascomycota</taxon>
        <taxon>Pezizomycotina</taxon>
        <taxon>Sordariomycetes</taxon>
        <taxon>Xylariomycetidae</taxon>
        <taxon>Xylariales</taxon>
        <taxon>Hypoxylaceae</taxon>
        <taxon>Hypoxylon</taxon>
    </lineage>
</organism>
<gene>
    <name evidence="1" type="ORF">F4820DRAFT_435333</name>
</gene>
<dbReference type="EMBL" id="MU393567">
    <property type="protein sequence ID" value="KAI4860953.1"/>
    <property type="molecule type" value="Genomic_DNA"/>
</dbReference>
<protein>
    <submittedName>
        <fullName evidence="1">Kinase-like domain-containing protein</fullName>
    </submittedName>
</protein>
<evidence type="ECO:0000313" key="1">
    <source>
        <dbReference type="EMBL" id="KAI4860953.1"/>
    </source>
</evidence>
<reference evidence="1 2" key="1">
    <citation type="journal article" date="2022" name="New Phytol.">
        <title>Ecological generalism drives hyperdiversity of secondary metabolite gene clusters in xylarialean endophytes.</title>
        <authorList>
            <person name="Franco M.E.E."/>
            <person name="Wisecaver J.H."/>
            <person name="Arnold A.E."/>
            <person name="Ju Y.M."/>
            <person name="Slot J.C."/>
            <person name="Ahrendt S."/>
            <person name="Moore L.P."/>
            <person name="Eastman K.E."/>
            <person name="Scott K."/>
            <person name="Konkel Z."/>
            <person name="Mondo S.J."/>
            <person name="Kuo A."/>
            <person name="Hayes R.D."/>
            <person name="Haridas S."/>
            <person name="Andreopoulos B."/>
            <person name="Riley R."/>
            <person name="LaButti K."/>
            <person name="Pangilinan J."/>
            <person name="Lipzen A."/>
            <person name="Amirebrahimi M."/>
            <person name="Yan J."/>
            <person name="Adam C."/>
            <person name="Keymanesh K."/>
            <person name="Ng V."/>
            <person name="Louie K."/>
            <person name="Northen T."/>
            <person name="Drula E."/>
            <person name="Henrissat B."/>
            <person name="Hsieh H.M."/>
            <person name="Youens-Clark K."/>
            <person name="Lutzoni F."/>
            <person name="Miadlikowska J."/>
            <person name="Eastwood D.C."/>
            <person name="Hamelin R.C."/>
            <person name="Grigoriev I.V."/>
            <person name="U'Ren J.M."/>
        </authorList>
    </citation>
    <scope>NUCLEOTIDE SEQUENCE [LARGE SCALE GENOMIC DNA]</scope>
    <source>
        <strain evidence="1 2">CBS 119005</strain>
    </source>
</reference>
<dbReference type="Proteomes" id="UP001497700">
    <property type="component" value="Unassembled WGS sequence"/>
</dbReference>
<keyword evidence="2" id="KW-1185">Reference proteome</keyword>
<name>A0ACB9YPR5_9PEZI</name>
<accession>A0ACB9YPR5</accession>